<dbReference type="InterPro" id="IPR019422">
    <property type="entry name" value="7TM_GPCR_serpentine_rcpt_Srh"/>
</dbReference>
<dbReference type="PANTHER" id="PTHR22941:SF26">
    <property type="entry name" value="SERPENTINE RECEPTOR, CLASS H"/>
    <property type="match status" value="1"/>
</dbReference>
<evidence type="ECO:0000313" key="2">
    <source>
        <dbReference type="Proteomes" id="UP000005239"/>
    </source>
</evidence>
<accession>A0A8R1Z134</accession>
<dbReference type="Pfam" id="PF10318">
    <property type="entry name" value="7TM_GPCR_Srh"/>
    <property type="match status" value="1"/>
</dbReference>
<dbReference type="Proteomes" id="UP000005239">
    <property type="component" value="Unassembled WGS sequence"/>
</dbReference>
<dbReference type="AlphaFoldDB" id="A0A2A6CNR1"/>
<gene>
    <name evidence="1" type="primary">WBGene00279709</name>
</gene>
<organism evidence="1 2">
    <name type="scientific">Pristionchus pacificus</name>
    <name type="common">Parasitic nematode worm</name>
    <dbReference type="NCBI Taxonomy" id="54126"/>
    <lineage>
        <taxon>Eukaryota</taxon>
        <taxon>Metazoa</taxon>
        <taxon>Ecdysozoa</taxon>
        <taxon>Nematoda</taxon>
        <taxon>Chromadorea</taxon>
        <taxon>Rhabditida</taxon>
        <taxon>Rhabditina</taxon>
        <taxon>Diplogasteromorpha</taxon>
        <taxon>Diplogasteroidea</taxon>
        <taxon>Neodiplogasteridae</taxon>
        <taxon>Pristionchus</taxon>
    </lineage>
</organism>
<accession>A0A2A6CNR1</accession>
<dbReference type="PANTHER" id="PTHR22941">
    <property type="entry name" value="SERPENTINE RECEPTOR"/>
    <property type="match status" value="1"/>
</dbReference>
<dbReference type="OrthoDB" id="5835759at2759"/>
<sequence>MTVSAIFLSPDAQHLYFTVIRAVFIVSMVLHCISLIFLVKFTPNNLQAWRRYMLVLQVILITIDVHMELLLQPIMLFPAPAVYTTGLLCHAGVPFQIQGGIGILGMGMIGAAIIACVLHRHQSIVSAGPSRWRLSKVITPLLLLDFPATIIFTACAVDGLIAFESCLVVFSLLYFHPIVHNVFWIGLTPAYRIKIASRLSCITNRFYSVSPVRIAEGKTF</sequence>
<proteinExistence type="predicted"/>
<reference evidence="1" key="2">
    <citation type="submission" date="2022-06" db="UniProtKB">
        <authorList>
            <consortium name="EnsemblMetazoa"/>
        </authorList>
    </citation>
    <scope>IDENTIFICATION</scope>
    <source>
        <strain evidence="1">PS312</strain>
    </source>
</reference>
<evidence type="ECO:0000313" key="1">
    <source>
        <dbReference type="EnsemblMetazoa" id="PPA41340.1"/>
    </source>
</evidence>
<dbReference type="InterPro" id="IPR053220">
    <property type="entry name" value="Nematode_rcpt-like_serp_H"/>
</dbReference>
<dbReference type="EnsemblMetazoa" id="PPA41340.1">
    <property type="protein sequence ID" value="PPA41340.1"/>
    <property type="gene ID" value="WBGene00279709"/>
</dbReference>
<protein>
    <submittedName>
        <fullName evidence="1">G protein-coupled receptor</fullName>
    </submittedName>
</protein>
<reference evidence="2" key="1">
    <citation type="journal article" date="2008" name="Nat. Genet.">
        <title>The Pristionchus pacificus genome provides a unique perspective on nematode lifestyle and parasitism.</title>
        <authorList>
            <person name="Dieterich C."/>
            <person name="Clifton S.W."/>
            <person name="Schuster L.N."/>
            <person name="Chinwalla A."/>
            <person name="Delehaunty K."/>
            <person name="Dinkelacker I."/>
            <person name="Fulton L."/>
            <person name="Fulton R."/>
            <person name="Godfrey J."/>
            <person name="Minx P."/>
            <person name="Mitreva M."/>
            <person name="Roeseler W."/>
            <person name="Tian H."/>
            <person name="Witte H."/>
            <person name="Yang S.P."/>
            <person name="Wilson R.K."/>
            <person name="Sommer R.J."/>
        </authorList>
    </citation>
    <scope>NUCLEOTIDE SEQUENCE [LARGE SCALE GENOMIC DNA]</scope>
    <source>
        <strain evidence="2">PS312</strain>
    </source>
</reference>
<keyword evidence="2" id="KW-1185">Reference proteome</keyword>
<name>A0A2A6CNR1_PRIPA</name>